<dbReference type="SMART" id="SM00020">
    <property type="entry name" value="Tryp_SPc"/>
    <property type="match status" value="1"/>
</dbReference>
<proteinExistence type="predicted"/>
<dbReference type="InterPro" id="IPR001254">
    <property type="entry name" value="Trypsin_dom"/>
</dbReference>
<evidence type="ECO:0000256" key="3">
    <source>
        <dbReference type="SAM" id="SignalP"/>
    </source>
</evidence>
<feature type="domain" description="Peptidase S1" evidence="4">
    <location>
        <begin position="29"/>
        <end position="289"/>
    </location>
</feature>
<evidence type="ECO:0000313" key="5">
    <source>
        <dbReference type="EMBL" id="KAJ2672787.1"/>
    </source>
</evidence>
<dbReference type="PANTHER" id="PTHR24276">
    <property type="entry name" value="POLYSERASE-RELATED"/>
    <property type="match status" value="1"/>
</dbReference>
<protein>
    <recommendedName>
        <fullName evidence="4">Peptidase S1 domain-containing protein</fullName>
    </recommendedName>
</protein>
<evidence type="ECO:0000313" key="6">
    <source>
        <dbReference type="Proteomes" id="UP001151518"/>
    </source>
</evidence>
<evidence type="ECO:0000259" key="4">
    <source>
        <dbReference type="PROSITE" id="PS50240"/>
    </source>
</evidence>
<dbReference type="PROSITE" id="PS50240">
    <property type="entry name" value="TRYPSIN_DOM"/>
    <property type="match status" value="1"/>
</dbReference>
<evidence type="ECO:0000256" key="2">
    <source>
        <dbReference type="SAM" id="MobiDB-lite"/>
    </source>
</evidence>
<dbReference type="PANTHER" id="PTHR24276:SF98">
    <property type="entry name" value="FI18310P1-RELATED"/>
    <property type="match status" value="1"/>
</dbReference>
<dbReference type="GO" id="GO:0004252">
    <property type="term" value="F:serine-type endopeptidase activity"/>
    <property type="evidence" value="ECO:0007669"/>
    <property type="project" value="InterPro"/>
</dbReference>
<name>A0A9W8G4P0_9FUNG</name>
<comment type="caution">
    <text evidence="5">The sequence shown here is derived from an EMBL/GenBank/DDBJ whole genome shotgun (WGS) entry which is preliminary data.</text>
</comment>
<organism evidence="5 6">
    <name type="scientific">Coemansia spiralis</name>
    <dbReference type="NCBI Taxonomy" id="417178"/>
    <lineage>
        <taxon>Eukaryota</taxon>
        <taxon>Fungi</taxon>
        <taxon>Fungi incertae sedis</taxon>
        <taxon>Zoopagomycota</taxon>
        <taxon>Kickxellomycotina</taxon>
        <taxon>Kickxellomycetes</taxon>
        <taxon>Kickxellales</taxon>
        <taxon>Kickxellaceae</taxon>
        <taxon>Coemansia</taxon>
    </lineage>
</organism>
<keyword evidence="3" id="KW-0732">Signal</keyword>
<reference evidence="5" key="1">
    <citation type="submission" date="2022-07" db="EMBL/GenBank/DDBJ databases">
        <title>Phylogenomic reconstructions and comparative analyses of Kickxellomycotina fungi.</title>
        <authorList>
            <person name="Reynolds N.K."/>
            <person name="Stajich J.E."/>
            <person name="Barry K."/>
            <person name="Grigoriev I.V."/>
            <person name="Crous P."/>
            <person name="Smith M.E."/>
        </authorList>
    </citation>
    <scope>NUCLEOTIDE SEQUENCE</scope>
    <source>
        <strain evidence="5">NRRL 3115</strain>
    </source>
</reference>
<feature type="signal peptide" evidence="3">
    <location>
        <begin position="1"/>
        <end position="21"/>
    </location>
</feature>
<dbReference type="OrthoDB" id="6380398at2759"/>
<sequence length="363" mass="36795">MKLSTGAFAVALIATAGSGMGAFAFEKRIVGGSSLDSAANYSFLTNIISTTDRKSASVCTGALISPTIVITAASCVADNVGNKALSSSQVIVGQGNPSEMLAKVSGKNSVNLSAAAGYVSPQSVNVHPGYNSIAYSDNIAVLILAQPLSSSSSSGAKLITKPSTTVGASYTAVGYGITSATNATSYSSSPKQLTLSVASNSTCTSIWKPYSSLTNSLCLEPADSSSANVCNGDGFLVKVAADNSVGLAGLLNIVAAENDVPAYKCTDDGAVDFFTTFSNYVAWFTQITPLKESDFTSTNTYDYTKSPGDESSSSADDASSSESGSLSDEDEESLTKVDSEHSSASSVAAGIVALLSGALLSLI</sequence>
<gene>
    <name evidence="5" type="ORF">GGI25_004982</name>
</gene>
<dbReference type="InterPro" id="IPR050430">
    <property type="entry name" value="Peptidase_S1"/>
</dbReference>
<dbReference type="InterPro" id="IPR009003">
    <property type="entry name" value="Peptidase_S1_PA"/>
</dbReference>
<dbReference type="Gene3D" id="2.40.10.10">
    <property type="entry name" value="Trypsin-like serine proteases"/>
    <property type="match status" value="1"/>
</dbReference>
<dbReference type="GO" id="GO:0006508">
    <property type="term" value="P:proteolysis"/>
    <property type="evidence" value="ECO:0007669"/>
    <property type="project" value="InterPro"/>
</dbReference>
<dbReference type="Pfam" id="PF00089">
    <property type="entry name" value="Trypsin"/>
    <property type="match status" value="1"/>
</dbReference>
<feature type="region of interest" description="Disordered" evidence="2">
    <location>
        <begin position="301"/>
        <end position="345"/>
    </location>
</feature>
<keyword evidence="1" id="KW-1015">Disulfide bond</keyword>
<evidence type="ECO:0000256" key="1">
    <source>
        <dbReference type="ARBA" id="ARBA00023157"/>
    </source>
</evidence>
<dbReference type="AlphaFoldDB" id="A0A9W8G4P0"/>
<dbReference type="Proteomes" id="UP001151518">
    <property type="component" value="Unassembled WGS sequence"/>
</dbReference>
<feature type="chain" id="PRO_5040788172" description="Peptidase S1 domain-containing protein" evidence="3">
    <location>
        <begin position="22"/>
        <end position="363"/>
    </location>
</feature>
<accession>A0A9W8G4P0</accession>
<dbReference type="SUPFAM" id="SSF50494">
    <property type="entry name" value="Trypsin-like serine proteases"/>
    <property type="match status" value="1"/>
</dbReference>
<dbReference type="EMBL" id="JANBTW010000077">
    <property type="protein sequence ID" value="KAJ2672787.1"/>
    <property type="molecule type" value="Genomic_DNA"/>
</dbReference>
<dbReference type="InterPro" id="IPR043504">
    <property type="entry name" value="Peptidase_S1_PA_chymotrypsin"/>
</dbReference>
<feature type="compositionally biased region" description="Low complexity" evidence="2">
    <location>
        <begin position="309"/>
        <end position="326"/>
    </location>
</feature>